<name>A0A4Y2PQP3_ARAVE</name>
<dbReference type="Proteomes" id="UP000499080">
    <property type="component" value="Unassembled WGS sequence"/>
</dbReference>
<dbReference type="EMBL" id="BGPR01012048">
    <property type="protein sequence ID" value="GBN54238.1"/>
    <property type="molecule type" value="Genomic_DNA"/>
</dbReference>
<accession>A0A4Y2PQP3</accession>
<proteinExistence type="predicted"/>
<feature type="domain" description="RNase H type-1" evidence="1">
    <location>
        <begin position="1"/>
        <end position="24"/>
    </location>
</feature>
<dbReference type="InterPro" id="IPR002156">
    <property type="entry name" value="RNaseH_domain"/>
</dbReference>
<evidence type="ECO:0000313" key="2">
    <source>
        <dbReference type="EMBL" id="GBN54238.1"/>
    </source>
</evidence>
<reference evidence="2 3" key="1">
    <citation type="journal article" date="2019" name="Sci. Rep.">
        <title>Orb-weaving spider Araneus ventricosus genome elucidates the spidroin gene catalogue.</title>
        <authorList>
            <person name="Kono N."/>
            <person name="Nakamura H."/>
            <person name="Ohtoshi R."/>
            <person name="Moran D.A.P."/>
            <person name="Shinohara A."/>
            <person name="Yoshida Y."/>
            <person name="Fujiwara M."/>
            <person name="Mori M."/>
            <person name="Tomita M."/>
            <person name="Arakawa K."/>
        </authorList>
    </citation>
    <scope>NUCLEOTIDE SEQUENCE [LARGE SCALE GENOMIC DNA]</scope>
</reference>
<dbReference type="GO" id="GO:0003676">
    <property type="term" value="F:nucleic acid binding"/>
    <property type="evidence" value="ECO:0007669"/>
    <property type="project" value="InterPro"/>
</dbReference>
<dbReference type="OrthoDB" id="6515318at2759"/>
<evidence type="ECO:0000313" key="3">
    <source>
        <dbReference type="Proteomes" id="UP000499080"/>
    </source>
</evidence>
<keyword evidence="3" id="KW-1185">Reference proteome</keyword>
<gene>
    <name evidence="2" type="ORF">AVEN_262758_1</name>
</gene>
<dbReference type="PROSITE" id="PS50879">
    <property type="entry name" value="RNASE_H_1"/>
    <property type="match status" value="1"/>
</dbReference>
<sequence>MWIKGHQGHCANERPNELVKSELLSNVIDTYCKNSIFQIRNEDESRIKEEWLHRWDNAQKVSRTKNISDKVDFNRIKGDFFIGQIFTGHGIFRAQQATLFGKNSKCQWEKTVGTAEHLIRGWGN</sequence>
<organism evidence="2 3">
    <name type="scientific">Araneus ventricosus</name>
    <name type="common">Orbweaver spider</name>
    <name type="synonym">Epeira ventricosa</name>
    <dbReference type="NCBI Taxonomy" id="182803"/>
    <lineage>
        <taxon>Eukaryota</taxon>
        <taxon>Metazoa</taxon>
        <taxon>Ecdysozoa</taxon>
        <taxon>Arthropoda</taxon>
        <taxon>Chelicerata</taxon>
        <taxon>Arachnida</taxon>
        <taxon>Araneae</taxon>
        <taxon>Araneomorphae</taxon>
        <taxon>Entelegynae</taxon>
        <taxon>Araneoidea</taxon>
        <taxon>Araneidae</taxon>
        <taxon>Araneus</taxon>
    </lineage>
</organism>
<protein>
    <recommendedName>
        <fullName evidence="1">RNase H type-1 domain-containing protein</fullName>
    </recommendedName>
</protein>
<dbReference type="AlphaFoldDB" id="A0A4Y2PQP3"/>
<evidence type="ECO:0000259" key="1">
    <source>
        <dbReference type="PROSITE" id="PS50879"/>
    </source>
</evidence>
<dbReference type="GO" id="GO:0004523">
    <property type="term" value="F:RNA-DNA hybrid ribonuclease activity"/>
    <property type="evidence" value="ECO:0007669"/>
    <property type="project" value="InterPro"/>
</dbReference>
<comment type="caution">
    <text evidence="2">The sequence shown here is derived from an EMBL/GenBank/DDBJ whole genome shotgun (WGS) entry which is preliminary data.</text>
</comment>